<keyword evidence="3" id="KW-0808">Transferase</keyword>
<dbReference type="InterPro" id="IPR016477">
    <property type="entry name" value="Fructo-/Ketosamine-3-kinase"/>
</dbReference>
<keyword evidence="4" id="KW-1185">Reference proteome</keyword>
<dbReference type="AlphaFoldDB" id="A0A9P9IMQ5"/>
<comment type="caution">
    <text evidence="3">The sequence shown here is derived from an EMBL/GenBank/DDBJ whole genome shotgun (WGS) entry which is preliminary data.</text>
</comment>
<dbReference type="SUPFAM" id="SSF56112">
    <property type="entry name" value="Protein kinase-like (PK-like)"/>
    <property type="match status" value="1"/>
</dbReference>
<dbReference type="InterPro" id="IPR011009">
    <property type="entry name" value="Kinase-like_dom_sf"/>
</dbReference>
<dbReference type="EC" id="2.7.1.172" evidence="1"/>
<gene>
    <name evidence="3" type="ORF">B0J11DRAFT_264616</name>
</gene>
<dbReference type="OrthoDB" id="5772781at2759"/>
<accession>A0A9P9IMQ5</accession>
<reference evidence="3" key="1">
    <citation type="journal article" date="2021" name="Nat. Commun.">
        <title>Genetic determinants of endophytism in the Arabidopsis root mycobiome.</title>
        <authorList>
            <person name="Mesny F."/>
            <person name="Miyauchi S."/>
            <person name="Thiergart T."/>
            <person name="Pickel B."/>
            <person name="Atanasova L."/>
            <person name="Karlsson M."/>
            <person name="Huettel B."/>
            <person name="Barry K.W."/>
            <person name="Haridas S."/>
            <person name="Chen C."/>
            <person name="Bauer D."/>
            <person name="Andreopoulos W."/>
            <person name="Pangilinan J."/>
            <person name="LaButti K."/>
            <person name="Riley R."/>
            <person name="Lipzen A."/>
            <person name="Clum A."/>
            <person name="Drula E."/>
            <person name="Henrissat B."/>
            <person name="Kohler A."/>
            <person name="Grigoriev I.V."/>
            <person name="Martin F.M."/>
            <person name="Hacquard S."/>
        </authorList>
    </citation>
    <scope>NUCLEOTIDE SEQUENCE</scope>
    <source>
        <strain evidence="3">MPI-CAGE-CH-0243</strain>
    </source>
</reference>
<keyword evidence="3" id="KW-0418">Kinase</keyword>
<dbReference type="Gene3D" id="3.90.1200.10">
    <property type="match status" value="1"/>
</dbReference>
<evidence type="ECO:0000256" key="2">
    <source>
        <dbReference type="ARBA" id="ARBA00048655"/>
    </source>
</evidence>
<protein>
    <recommendedName>
        <fullName evidence="1">protein-ribulosamine 3-kinase</fullName>
        <ecNumber evidence="1">2.7.1.172</ecNumber>
    </recommendedName>
</protein>
<comment type="catalytic activity">
    <reaction evidence="2">
        <text>N(6)-D-ribulosyl-L-lysyl-[protein] + ATP = N(6)-(3-O-phospho-D-ribulosyl)-L-lysyl-[protein] + ADP + H(+)</text>
        <dbReference type="Rhea" id="RHEA:48432"/>
        <dbReference type="Rhea" id="RHEA-COMP:12103"/>
        <dbReference type="Rhea" id="RHEA-COMP:12104"/>
        <dbReference type="ChEBI" id="CHEBI:15378"/>
        <dbReference type="ChEBI" id="CHEBI:30616"/>
        <dbReference type="ChEBI" id="CHEBI:90418"/>
        <dbReference type="ChEBI" id="CHEBI:90420"/>
        <dbReference type="ChEBI" id="CHEBI:456216"/>
        <dbReference type="EC" id="2.7.1.172"/>
    </reaction>
    <physiologicalReaction direction="left-to-right" evidence="2">
        <dbReference type="Rhea" id="RHEA:48433"/>
    </physiologicalReaction>
</comment>
<dbReference type="GO" id="GO:0016301">
    <property type="term" value="F:kinase activity"/>
    <property type="evidence" value="ECO:0007669"/>
    <property type="project" value="UniProtKB-KW"/>
</dbReference>
<dbReference type="PANTHER" id="PTHR12149:SF8">
    <property type="entry name" value="PROTEIN-RIBULOSAMINE 3-KINASE"/>
    <property type="match status" value="1"/>
</dbReference>
<evidence type="ECO:0000313" key="4">
    <source>
        <dbReference type="Proteomes" id="UP000700596"/>
    </source>
</evidence>
<dbReference type="Pfam" id="PF03881">
    <property type="entry name" value="Fructosamin_kin"/>
    <property type="match status" value="1"/>
</dbReference>
<proteinExistence type="predicted"/>
<evidence type="ECO:0000256" key="1">
    <source>
        <dbReference type="ARBA" id="ARBA00011961"/>
    </source>
</evidence>
<dbReference type="PANTHER" id="PTHR12149">
    <property type="entry name" value="FRUCTOSAMINE 3 KINASE-RELATED PROTEIN"/>
    <property type="match status" value="1"/>
</dbReference>
<name>A0A9P9IMQ5_9PLEO</name>
<dbReference type="EMBL" id="JAGMWT010000005">
    <property type="protein sequence ID" value="KAH7128208.1"/>
    <property type="molecule type" value="Genomic_DNA"/>
</dbReference>
<organism evidence="3 4">
    <name type="scientific">Dendryphion nanum</name>
    <dbReference type="NCBI Taxonomy" id="256645"/>
    <lineage>
        <taxon>Eukaryota</taxon>
        <taxon>Fungi</taxon>
        <taxon>Dikarya</taxon>
        <taxon>Ascomycota</taxon>
        <taxon>Pezizomycotina</taxon>
        <taxon>Dothideomycetes</taxon>
        <taxon>Pleosporomycetidae</taxon>
        <taxon>Pleosporales</taxon>
        <taxon>Torulaceae</taxon>
        <taxon>Dendryphion</taxon>
    </lineage>
</organism>
<evidence type="ECO:0000313" key="3">
    <source>
        <dbReference type="EMBL" id="KAH7128208.1"/>
    </source>
</evidence>
<dbReference type="Proteomes" id="UP000700596">
    <property type="component" value="Unassembled WGS sequence"/>
</dbReference>
<dbReference type="GO" id="GO:0102193">
    <property type="term" value="F:protein-ribulosamine 3-kinase activity"/>
    <property type="evidence" value="ECO:0007669"/>
    <property type="project" value="UniProtKB-EC"/>
</dbReference>
<sequence length="419" mass="47641">MFSTDLRLLINKTHTTQVPYSGSYLVDSAVLTKFPTDTKILAAHPWGTSMFASTARLHIKLPDSSEKHYFLKSCPASDAGRARMESEYTSMSELYKFAPNFVPKPHSWGRYASEDPETYFFLVDFVDMKDCMPDPDQLCAKLALLHKQSKSPTGKFGFQMNTYGGAAVQTCSWESSWMVLFMRLLLNIGDLDLVRSGYWADLDEAQNRILTHVVPRLLGALTAGGQDIKPCLIHGDLHEGNIGTGKEDGEIYIFDSASFYAHHEMEVAHWRCFYNRVGAQIYTRTYFKYGEMSEPKNEWDDRNRLYGLFYKLLYSVNLPETGKAVRQTAYNDMCYLIEKYAPFPEGEGPQPIPESEIADHPARKNHAVMSPGEAVCAQGTLVNIFGEVAEDKYIEEKSVDNRDKFERYDSPFDEIEDVE</sequence>